<evidence type="ECO:0000313" key="2">
    <source>
        <dbReference type="Proteomes" id="UP000287352"/>
    </source>
</evidence>
<gene>
    <name evidence="1" type="ORF">KTT_52350</name>
</gene>
<sequence length="268" mass="30388">MSSKREVFVQTRECLLAKITESLHNDERFVAAWLAGSYGRGEKTWQSDLDVHVVVAEAYSESLCAKPWQSGAKTTPERLALFRQFGTPAIIFDSHGNNIMGGTFTYVAYQESGQNVDWMLIPQAKAYQERPCHLLFDRVGLPDPPASKVESIEESMQRASIQIGFFWMIAASNVQNLLKGHLSQYHMLLMWLEESIREVQAALKGEYPQFTKASRIQLYTTQEEQIAALRRLCDKMENLMPSVVEMGGSAPQNPRVVVEKRLELLTEL</sequence>
<dbReference type="OrthoDB" id="154100at2"/>
<name>A0A402A8P8_9CHLR</name>
<reference evidence="2" key="1">
    <citation type="submission" date="2018-12" db="EMBL/GenBank/DDBJ databases">
        <title>Tengunoibacter tsumagoiensis gen. nov., sp. nov., Dictyobacter kobayashii sp. nov., D. alpinus sp. nov., and D. joshuensis sp. nov. and description of Dictyobacteraceae fam. nov. within the order Ktedonobacterales isolated from Tengu-no-mugimeshi.</title>
        <authorList>
            <person name="Wang C.M."/>
            <person name="Zheng Y."/>
            <person name="Sakai Y."/>
            <person name="Toyoda A."/>
            <person name="Minakuchi Y."/>
            <person name="Abe K."/>
            <person name="Yokota A."/>
            <person name="Yabe S."/>
        </authorList>
    </citation>
    <scope>NUCLEOTIDE SEQUENCE [LARGE SCALE GENOMIC DNA]</scope>
    <source>
        <strain evidence="2">Uno3</strain>
    </source>
</reference>
<evidence type="ECO:0000313" key="1">
    <source>
        <dbReference type="EMBL" id="GCE15376.1"/>
    </source>
</evidence>
<dbReference type="InterPro" id="IPR043519">
    <property type="entry name" value="NT_sf"/>
</dbReference>
<keyword evidence="2" id="KW-1185">Reference proteome</keyword>
<accession>A0A402A8P8</accession>
<comment type="caution">
    <text evidence="1">The sequence shown here is derived from an EMBL/GenBank/DDBJ whole genome shotgun (WGS) entry which is preliminary data.</text>
</comment>
<dbReference type="EMBL" id="BIFR01000002">
    <property type="protein sequence ID" value="GCE15376.1"/>
    <property type="molecule type" value="Genomic_DNA"/>
</dbReference>
<protein>
    <submittedName>
        <fullName evidence="1">Uncharacterized protein</fullName>
    </submittedName>
</protein>
<proteinExistence type="predicted"/>
<dbReference type="SUPFAM" id="SSF81301">
    <property type="entry name" value="Nucleotidyltransferase"/>
    <property type="match status" value="1"/>
</dbReference>
<dbReference type="RefSeq" id="WP_126582851.1">
    <property type="nucleotide sequence ID" value="NZ_BIFR01000002.1"/>
</dbReference>
<dbReference type="AlphaFoldDB" id="A0A402A8P8"/>
<organism evidence="1 2">
    <name type="scientific">Tengunoibacter tsumagoiensis</name>
    <dbReference type="NCBI Taxonomy" id="2014871"/>
    <lineage>
        <taxon>Bacteria</taxon>
        <taxon>Bacillati</taxon>
        <taxon>Chloroflexota</taxon>
        <taxon>Ktedonobacteria</taxon>
        <taxon>Ktedonobacterales</taxon>
        <taxon>Dictyobacteraceae</taxon>
        <taxon>Tengunoibacter</taxon>
    </lineage>
</organism>
<dbReference type="Gene3D" id="3.30.460.10">
    <property type="entry name" value="Beta Polymerase, domain 2"/>
    <property type="match status" value="1"/>
</dbReference>
<dbReference type="Proteomes" id="UP000287352">
    <property type="component" value="Unassembled WGS sequence"/>
</dbReference>